<keyword evidence="2" id="KW-1185">Reference proteome</keyword>
<sequence length="225" mass="25432">MSRCVDDMNGEGQTAFCLAVTLGQVEHAGLLIDRGANVSYLDNGVAGPSGLIRDDTDAGNRVVARREADSESDSEWEDADDTGVIASEIDSHQRPRPIPASRTLRNLHLKQTWEVEIRVSRGKRGSRRRTRVRRDGGRSFTNRRRNHGRGVGPPNRAVRRRSQYERCQELYHKEPKRLGEMVASNDFFPIQVDNPPDKAQTDSLYTQLWGRTGPECPNDFYKTRA</sequence>
<comment type="caution">
    <text evidence="1">The sequence shown here is derived from an EMBL/GenBank/DDBJ whole genome shotgun (WGS) entry which is preliminary data.</text>
</comment>
<gene>
    <name evidence="1" type="ORF">QAD02_018351</name>
</gene>
<name>A0ACC2PGY3_9HYME</name>
<protein>
    <submittedName>
        <fullName evidence="1">Uncharacterized protein</fullName>
    </submittedName>
</protein>
<proteinExistence type="predicted"/>
<evidence type="ECO:0000313" key="2">
    <source>
        <dbReference type="Proteomes" id="UP001239111"/>
    </source>
</evidence>
<dbReference type="Proteomes" id="UP001239111">
    <property type="component" value="Chromosome 1"/>
</dbReference>
<dbReference type="EMBL" id="CM056741">
    <property type="protein sequence ID" value="KAJ8682559.1"/>
    <property type="molecule type" value="Genomic_DNA"/>
</dbReference>
<accession>A0ACC2PGY3</accession>
<reference evidence="1" key="1">
    <citation type="submission" date="2023-04" db="EMBL/GenBank/DDBJ databases">
        <title>A chromosome-level genome assembly of the parasitoid wasp Eretmocerus hayati.</title>
        <authorList>
            <person name="Zhong Y."/>
            <person name="Liu S."/>
            <person name="Liu Y."/>
        </authorList>
    </citation>
    <scope>NUCLEOTIDE SEQUENCE</scope>
    <source>
        <strain evidence="1">ZJU_SS_LIU_2023</strain>
    </source>
</reference>
<evidence type="ECO:0000313" key="1">
    <source>
        <dbReference type="EMBL" id="KAJ8682559.1"/>
    </source>
</evidence>
<organism evidence="1 2">
    <name type="scientific">Eretmocerus hayati</name>
    <dbReference type="NCBI Taxonomy" id="131215"/>
    <lineage>
        <taxon>Eukaryota</taxon>
        <taxon>Metazoa</taxon>
        <taxon>Ecdysozoa</taxon>
        <taxon>Arthropoda</taxon>
        <taxon>Hexapoda</taxon>
        <taxon>Insecta</taxon>
        <taxon>Pterygota</taxon>
        <taxon>Neoptera</taxon>
        <taxon>Endopterygota</taxon>
        <taxon>Hymenoptera</taxon>
        <taxon>Apocrita</taxon>
        <taxon>Proctotrupomorpha</taxon>
        <taxon>Chalcidoidea</taxon>
        <taxon>Aphelinidae</taxon>
        <taxon>Aphelininae</taxon>
        <taxon>Eretmocerus</taxon>
    </lineage>
</organism>